<evidence type="ECO:0000313" key="3">
    <source>
        <dbReference type="EMBL" id="MBB5331437.1"/>
    </source>
</evidence>
<name>A0A9X0QJ27_9BACT</name>
<dbReference type="GO" id="GO:0003796">
    <property type="term" value="F:lysozyme activity"/>
    <property type="evidence" value="ECO:0007669"/>
    <property type="project" value="InterPro"/>
</dbReference>
<dbReference type="InterPro" id="IPR023346">
    <property type="entry name" value="Lysozyme-like_dom_sf"/>
</dbReference>
<keyword evidence="2" id="KW-0081">Bacteriolytic enzyme</keyword>
<dbReference type="InterPro" id="IPR052619">
    <property type="entry name" value="Phage_lysozyme-like"/>
</dbReference>
<keyword evidence="1" id="KW-0929">Antimicrobial</keyword>
<protein>
    <submittedName>
        <fullName evidence="3">GH24 family phage-related lysozyme (Muramidase)</fullName>
    </submittedName>
</protein>
<dbReference type="Proteomes" id="UP000535182">
    <property type="component" value="Unassembled WGS sequence"/>
</dbReference>
<dbReference type="SUPFAM" id="SSF53955">
    <property type="entry name" value="Lysozyme-like"/>
    <property type="match status" value="1"/>
</dbReference>
<dbReference type="PANTHER" id="PTHR37406">
    <property type="entry name" value="T4-TYPE LYSOZYME 1-RELATED"/>
    <property type="match status" value="1"/>
</dbReference>
<dbReference type="Gene3D" id="1.10.530.40">
    <property type="match status" value="1"/>
</dbReference>
<gene>
    <name evidence="3" type="ORF">HDF14_005084</name>
</gene>
<dbReference type="InterPro" id="IPR023347">
    <property type="entry name" value="Lysozyme_dom_sf"/>
</dbReference>
<dbReference type="PANTHER" id="PTHR37406:SF1">
    <property type="entry name" value="T4-TYPE LYSOZYME 1-RELATED"/>
    <property type="match status" value="1"/>
</dbReference>
<organism evidence="3 4">
    <name type="scientific">Tunturiibacter gelidiferens</name>
    <dbReference type="NCBI Taxonomy" id="3069689"/>
    <lineage>
        <taxon>Bacteria</taxon>
        <taxon>Pseudomonadati</taxon>
        <taxon>Acidobacteriota</taxon>
        <taxon>Terriglobia</taxon>
        <taxon>Terriglobales</taxon>
        <taxon>Acidobacteriaceae</taxon>
        <taxon>Tunturiibacter</taxon>
    </lineage>
</organism>
<dbReference type="GO" id="GO:0042742">
    <property type="term" value="P:defense response to bacterium"/>
    <property type="evidence" value="ECO:0007669"/>
    <property type="project" value="UniProtKB-KW"/>
</dbReference>
<sequence>MFIQELEYQITHASLNLTVATYLEQSLTKLKEFEGCIPWMYRDTVGKVTVGVGLMLPDAKAAESLPFLLGTRPATPQEIAAEYSRVDSLPQGRASAFYKSATTHLILPQQTIDAKLTSVLQGFETELRSHLPHYDTFPDAVKLALLDMTYNLGPAGLFKDFPNLIAAVDSGSWAEAAAHCMRRGPSPARNAWTREQFLSAVVTTIKAEADTLLKRIWLAIRQTWNALFGSRQ</sequence>
<keyword evidence="4" id="KW-1185">Reference proteome</keyword>
<comment type="caution">
    <text evidence="3">The sequence shown here is derived from an EMBL/GenBank/DDBJ whole genome shotgun (WGS) entry which is preliminary data.</text>
</comment>
<dbReference type="EMBL" id="JACHEB010000015">
    <property type="protein sequence ID" value="MBB5331437.1"/>
    <property type="molecule type" value="Genomic_DNA"/>
</dbReference>
<proteinExistence type="predicted"/>
<dbReference type="RefSeq" id="WP_183981279.1">
    <property type="nucleotide sequence ID" value="NZ_JACHEB010000015.1"/>
</dbReference>
<dbReference type="GO" id="GO:0031640">
    <property type="term" value="P:killing of cells of another organism"/>
    <property type="evidence" value="ECO:0007669"/>
    <property type="project" value="UniProtKB-KW"/>
</dbReference>
<evidence type="ECO:0000313" key="4">
    <source>
        <dbReference type="Proteomes" id="UP000535182"/>
    </source>
</evidence>
<accession>A0A9X0QJ27</accession>
<evidence type="ECO:0000256" key="2">
    <source>
        <dbReference type="ARBA" id="ARBA00022638"/>
    </source>
</evidence>
<reference evidence="3 4" key="1">
    <citation type="submission" date="2020-08" db="EMBL/GenBank/DDBJ databases">
        <title>Genomic Encyclopedia of Type Strains, Phase IV (KMG-V): Genome sequencing to study the core and pangenomes of soil and plant-associated prokaryotes.</title>
        <authorList>
            <person name="Whitman W."/>
        </authorList>
    </citation>
    <scope>NUCLEOTIDE SEQUENCE [LARGE SCALE GENOMIC DNA]</scope>
    <source>
        <strain evidence="3 4">X5P2</strain>
    </source>
</reference>
<evidence type="ECO:0000256" key="1">
    <source>
        <dbReference type="ARBA" id="ARBA00022529"/>
    </source>
</evidence>
<dbReference type="AlphaFoldDB" id="A0A9X0QJ27"/>